<sequence length="64" mass="7694">MQILQKHQKQLNKRKNVAQNQEHMQHVKGGGEQSDQRFLQNNYVDLEQYESNIGIIQKYIILLW</sequence>
<comment type="caution">
    <text evidence="2">The sequence shown here is derived from an EMBL/GenBank/DDBJ whole genome shotgun (WGS) entry which is preliminary data.</text>
</comment>
<proteinExistence type="predicted"/>
<feature type="region of interest" description="Disordered" evidence="1">
    <location>
        <begin position="1"/>
        <end position="33"/>
    </location>
</feature>
<evidence type="ECO:0000313" key="2">
    <source>
        <dbReference type="EMBL" id="CAD2201118.1"/>
    </source>
</evidence>
<accession>A0A6V7XPD3</accession>
<dbReference type="EMBL" id="CAJEWN010001956">
    <property type="protein sequence ID" value="CAD2201118.1"/>
    <property type="molecule type" value="Genomic_DNA"/>
</dbReference>
<dbReference type="Proteomes" id="UP000580250">
    <property type="component" value="Unassembled WGS sequence"/>
</dbReference>
<feature type="compositionally biased region" description="Basic residues" evidence="1">
    <location>
        <begin position="1"/>
        <end position="16"/>
    </location>
</feature>
<name>A0A6V7XPD3_MELEN</name>
<gene>
    <name evidence="2" type="ORF">MENT_LOCUS54646</name>
</gene>
<evidence type="ECO:0000313" key="3">
    <source>
        <dbReference type="Proteomes" id="UP000580250"/>
    </source>
</evidence>
<protein>
    <submittedName>
        <fullName evidence="2">Uncharacterized protein</fullName>
    </submittedName>
</protein>
<dbReference type="AlphaFoldDB" id="A0A6V7XPD3"/>
<organism evidence="2 3">
    <name type="scientific">Meloidogyne enterolobii</name>
    <name type="common">Root-knot nematode worm</name>
    <name type="synonym">Meloidogyne mayaguensis</name>
    <dbReference type="NCBI Taxonomy" id="390850"/>
    <lineage>
        <taxon>Eukaryota</taxon>
        <taxon>Metazoa</taxon>
        <taxon>Ecdysozoa</taxon>
        <taxon>Nematoda</taxon>
        <taxon>Chromadorea</taxon>
        <taxon>Rhabditida</taxon>
        <taxon>Tylenchina</taxon>
        <taxon>Tylenchomorpha</taxon>
        <taxon>Tylenchoidea</taxon>
        <taxon>Meloidogynidae</taxon>
        <taxon>Meloidogyninae</taxon>
        <taxon>Meloidogyne</taxon>
    </lineage>
</organism>
<reference evidence="2 3" key="1">
    <citation type="submission" date="2020-08" db="EMBL/GenBank/DDBJ databases">
        <authorList>
            <person name="Koutsovoulos G."/>
            <person name="Danchin GJ E."/>
        </authorList>
    </citation>
    <scope>NUCLEOTIDE SEQUENCE [LARGE SCALE GENOMIC DNA]</scope>
</reference>
<evidence type="ECO:0000256" key="1">
    <source>
        <dbReference type="SAM" id="MobiDB-lite"/>
    </source>
</evidence>